<keyword evidence="1 3" id="KW-0378">Hydrolase</keyword>
<feature type="chain" id="PRO_5011514536" evidence="2">
    <location>
        <begin position="26"/>
        <end position="329"/>
    </location>
</feature>
<dbReference type="GO" id="GO:0016787">
    <property type="term" value="F:hydrolase activity"/>
    <property type="evidence" value="ECO:0007669"/>
    <property type="project" value="UniProtKB-KW"/>
</dbReference>
<evidence type="ECO:0000256" key="1">
    <source>
        <dbReference type="ARBA" id="ARBA00022801"/>
    </source>
</evidence>
<dbReference type="PANTHER" id="PTHR33886">
    <property type="entry name" value="UNSATURATED RHAMNOGALACTURONAN HYDROLASE (EUROFUNG)"/>
    <property type="match status" value="1"/>
</dbReference>
<organism evidence="3 4">
    <name type="scientific">Lentzea flaviverrucosa</name>
    <dbReference type="NCBI Taxonomy" id="200379"/>
    <lineage>
        <taxon>Bacteria</taxon>
        <taxon>Bacillati</taxon>
        <taxon>Actinomycetota</taxon>
        <taxon>Actinomycetes</taxon>
        <taxon>Pseudonocardiales</taxon>
        <taxon>Pseudonocardiaceae</taxon>
        <taxon>Lentzea</taxon>
    </lineage>
</organism>
<dbReference type="EMBL" id="FOFT01000004">
    <property type="protein sequence ID" value="SER24362.1"/>
    <property type="molecule type" value="Genomic_DNA"/>
</dbReference>
<accession>A0A1H9MKY6</accession>
<name>A0A1H9MKY6_9PSEU</name>
<keyword evidence="2" id="KW-0732">Signal</keyword>
<sequence length="329" mass="35627">MRMRTPLFVVALAGGLVFVPVTAQAVPCAVTDTMIKASAAWVTRGHDLAANNWSNANFHVGNLAQVRTTGISNHKTWPWVQANSYLLPVDPANPFAPDAQATGEPYLDVAYFHPEPEVLQPLRDTLRAQVQDGRTNHWKSPDALNMALPSFTRIAVADQDQAMLDYSFKSYRSLKARTFNEFTGLWSLNVQTGGWAVQGLAKAVLALPADHPYRAEYAKTLRESVQTLRLLQRHDGFWGATGKDSAATAMITYAIAAGINAGVLDRETYLPHARKGWRALLTALDADGLLGWTAGRNSWKPASAGDSAGFAVGSFLVAGQQLVPLTPGC</sequence>
<evidence type="ECO:0000256" key="2">
    <source>
        <dbReference type="SAM" id="SignalP"/>
    </source>
</evidence>
<feature type="signal peptide" evidence="2">
    <location>
        <begin position="1"/>
        <end position="25"/>
    </location>
</feature>
<dbReference type="InterPro" id="IPR052043">
    <property type="entry name" value="PolySaccharide_Degr_Enz"/>
</dbReference>
<protein>
    <submittedName>
        <fullName evidence="3">Glycosyl Hydrolase Family 88</fullName>
    </submittedName>
</protein>
<proteinExistence type="predicted"/>
<dbReference type="Pfam" id="PF07470">
    <property type="entry name" value="Glyco_hydro_88"/>
    <property type="match status" value="1"/>
</dbReference>
<dbReference type="SUPFAM" id="SSF48208">
    <property type="entry name" value="Six-hairpin glycosidases"/>
    <property type="match status" value="1"/>
</dbReference>
<reference evidence="4" key="1">
    <citation type="submission" date="2016-10" db="EMBL/GenBank/DDBJ databases">
        <authorList>
            <person name="Varghese N."/>
            <person name="Submissions S."/>
        </authorList>
    </citation>
    <scope>NUCLEOTIDE SEQUENCE [LARGE SCALE GENOMIC DNA]</scope>
    <source>
        <strain evidence="4">CGMCC 4.578</strain>
    </source>
</reference>
<dbReference type="InterPro" id="IPR010905">
    <property type="entry name" value="Glyco_hydro_88"/>
</dbReference>
<keyword evidence="4" id="KW-1185">Reference proteome</keyword>
<dbReference type="AlphaFoldDB" id="A0A1H9MKY6"/>
<dbReference type="Gene3D" id="1.50.10.10">
    <property type="match status" value="1"/>
</dbReference>
<dbReference type="GO" id="GO:0005975">
    <property type="term" value="P:carbohydrate metabolic process"/>
    <property type="evidence" value="ECO:0007669"/>
    <property type="project" value="InterPro"/>
</dbReference>
<evidence type="ECO:0000313" key="4">
    <source>
        <dbReference type="Proteomes" id="UP000199028"/>
    </source>
</evidence>
<dbReference type="InterPro" id="IPR008928">
    <property type="entry name" value="6-hairpin_glycosidase_sf"/>
</dbReference>
<evidence type="ECO:0000313" key="3">
    <source>
        <dbReference type="EMBL" id="SER24362.1"/>
    </source>
</evidence>
<dbReference type="InterPro" id="IPR012341">
    <property type="entry name" value="6hp_glycosidase-like_sf"/>
</dbReference>
<dbReference type="PANTHER" id="PTHR33886:SF8">
    <property type="entry name" value="UNSATURATED RHAMNOGALACTURONAN HYDROLASE (EUROFUNG)"/>
    <property type="match status" value="1"/>
</dbReference>
<gene>
    <name evidence="3" type="ORF">SAMN05216195_104416</name>
</gene>
<dbReference type="Proteomes" id="UP000199028">
    <property type="component" value="Unassembled WGS sequence"/>
</dbReference>